<dbReference type="Pfam" id="PF16916">
    <property type="entry name" value="ZT_dimer"/>
    <property type="match status" value="1"/>
</dbReference>
<evidence type="ECO:0000256" key="1">
    <source>
        <dbReference type="ARBA" id="ARBA00004141"/>
    </source>
</evidence>
<dbReference type="InterPro" id="IPR036837">
    <property type="entry name" value="Cation_efflux_CTD_sf"/>
</dbReference>
<evidence type="ECO:0000256" key="6">
    <source>
        <dbReference type="ARBA" id="ARBA00022989"/>
    </source>
</evidence>
<feature type="transmembrane region" description="Helical" evidence="10">
    <location>
        <begin position="46"/>
        <end position="70"/>
    </location>
</feature>
<dbReference type="Proteomes" id="UP000179145">
    <property type="component" value="Chromosome"/>
</dbReference>
<comment type="similarity">
    <text evidence="2">Belongs to the cation diffusion facilitator (CDF) transporter (TC 2.A.4) family. SLC30A subfamily.</text>
</comment>
<evidence type="ECO:0000256" key="3">
    <source>
        <dbReference type="ARBA" id="ARBA00022448"/>
    </source>
</evidence>
<dbReference type="EMBL" id="CP014674">
    <property type="protein sequence ID" value="AOX15960.1"/>
    <property type="molecule type" value="Genomic_DNA"/>
</dbReference>
<keyword evidence="5" id="KW-0862">Zinc</keyword>
<feature type="domain" description="Cation efflux protein transmembrane" evidence="11">
    <location>
        <begin position="51"/>
        <end position="238"/>
    </location>
</feature>
<dbReference type="STRING" id="153496.A0U89_01110"/>
<keyword evidence="3" id="KW-0813">Transport</keyword>
<evidence type="ECO:0000256" key="4">
    <source>
        <dbReference type="ARBA" id="ARBA00022692"/>
    </source>
</evidence>
<name>A0A1D8UQP6_9PROT</name>
<dbReference type="SUPFAM" id="SSF161111">
    <property type="entry name" value="Cation efflux protein transmembrane domain-like"/>
    <property type="match status" value="1"/>
</dbReference>
<dbReference type="Pfam" id="PF01545">
    <property type="entry name" value="Cation_efflux"/>
    <property type="match status" value="1"/>
</dbReference>
<feature type="compositionally biased region" description="Basic and acidic residues" evidence="9">
    <location>
        <begin position="19"/>
        <end position="33"/>
    </location>
</feature>
<evidence type="ECO:0000256" key="2">
    <source>
        <dbReference type="ARBA" id="ARBA00008873"/>
    </source>
</evidence>
<feature type="domain" description="Cation efflux protein cytoplasmic" evidence="12">
    <location>
        <begin position="245"/>
        <end position="319"/>
    </location>
</feature>
<reference evidence="13 14" key="1">
    <citation type="journal article" date="2016" name="Microb. Cell Fact.">
        <title>Dissection of exopolysaccharide biosynthesis in Kozakia baliensis.</title>
        <authorList>
            <person name="Brandt J.U."/>
            <person name="Jakob F."/>
            <person name="Behr J."/>
            <person name="Geissler A.J."/>
            <person name="Vogel R.F."/>
        </authorList>
    </citation>
    <scope>NUCLEOTIDE SEQUENCE [LARGE SCALE GENOMIC DNA]</scope>
    <source>
        <strain evidence="13 14">DSM 14400</strain>
    </source>
</reference>
<evidence type="ECO:0000259" key="12">
    <source>
        <dbReference type="Pfam" id="PF16916"/>
    </source>
</evidence>
<evidence type="ECO:0000256" key="9">
    <source>
        <dbReference type="SAM" id="MobiDB-lite"/>
    </source>
</evidence>
<keyword evidence="14" id="KW-1185">Reference proteome</keyword>
<proteinExistence type="inferred from homology"/>
<feature type="transmembrane region" description="Helical" evidence="10">
    <location>
        <begin position="116"/>
        <end position="136"/>
    </location>
</feature>
<gene>
    <name evidence="13" type="ORF">A0U89_01110</name>
</gene>
<feature type="transmembrane region" description="Helical" evidence="10">
    <location>
        <begin position="148"/>
        <end position="172"/>
    </location>
</feature>
<dbReference type="SUPFAM" id="SSF160240">
    <property type="entry name" value="Cation efflux protein cytoplasmic domain-like"/>
    <property type="match status" value="1"/>
</dbReference>
<dbReference type="InterPro" id="IPR058533">
    <property type="entry name" value="Cation_efflux_TM"/>
</dbReference>
<evidence type="ECO:0000256" key="7">
    <source>
        <dbReference type="ARBA" id="ARBA00023065"/>
    </source>
</evidence>
<dbReference type="GO" id="GO:0005886">
    <property type="term" value="C:plasma membrane"/>
    <property type="evidence" value="ECO:0007669"/>
    <property type="project" value="TreeGrafter"/>
</dbReference>
<feature type="compositionally biased region" description="Basic and acidic residues" evidence="9">
    <location>
        <begin position="1"/>
        <end position="12"/>
    </location>
</feature>
<dbReference type="InterPro" id="IPR002524">
    <property type="entry name" value="Cation_efflux"/>
</dbReference>
<dbReference type="InterPro" id="IPR050681">
    <property type="entry name" value="CDF/SLC30A"/>
</dbReference>
<comment type="subcellular location">
    <subcellularLocation>
        <location evidence="1">Membrane</location>
        <topology evidence="1">Multi-pass membrane protein</topology>
    </subcellularLocation>
</comment>
<keyword evidence="4 10" id="KW-0812">Transmembrane</keyword>
<dbReference type="AlphaFoldDB" id="A0A1D8UQP6"/>
<dbReference type="NCBIfam" id="TIGR01297">
    <property type="entry name" value="CDF"/>
    <property type="match status" value="1"/>
</dbReference>
<dbReference type="PANTHER" id="PTHR11562:SF17">
    <property type="entry name" value="RE54080P-RELATED"/>
    <property type="match status" value="1"/>
</dbReference>
<keyword evidence="6 10" id="KW-1133">Transmembrane helix</keyword>
<dbReference type="eggNOG" id="COG1230">
    <property type="taxonomic scope" value="Bacteria"/>
</dbReference>
<keyword evidence="8 10" id="KW-0472">Membrane</keyword>
<evidence type="ECO:0000256" key="10">
    <source>
        <dbReference type="SAM" id="Phobius"/>
    </source>
</evidence>
<accession>A0A1D8UQP6</accession>
<feature type="transmembrane region" description="Helical" evidence="10">
    <location>
        <begin position="212"/>
        <end position="233"/>
    </location>
</feature>
<dbReference type="KEGG" id="kba:A0U89_01110"/>
<sequence>MAEHHCAHDDHDHHHHGEHAHDHHGHDHHGHEHGFHHHHVHTPANFGMAFIIGVTLNLVYIVAEVVWGLWAHSLSLLSDAGHNLSDVLGLGGAWLAQHLAQRTPSRRFTYGLKRSTILSALGNAVLLLVVTGGIVWEAILRLFHPAPVIGWTVMAVALGGIIVNGITALLFMKGSKDDLNMRGAFVHMAADAGMSFAVVIAGALIMATQWTILDPIVSLVVSFLIILSTWSLLRSSLDLALDGVPSGIDLDAVEQALRGIHNVENLHHLHVWPMSTTETALTVHLVRKAGSVDEDVLLQQTLALLHERFHIDHATIQIETPRDTFVCGHAA</sequence>
<keyword evidence="7" id="KW-0406">Ion transport</keyword>
<evidence type="ECO:0000256" key="5">
    <source>
        <dbReference type="ARBA" id="ARBA00022906"/>
    </source>
</evidence>
<dbReference type="GO" id="GO:0005385">
    <property type="term" value="F:zinc ion transmembrane transporter activity"/>
    <property type="evidence" value="ECO:0007669"/>
    <property type="project" value="TreeGrafter"/>
</dbReference>
<dbReference type="PANTHER" id="PTHR11562">
    <property type="entry name" value="CATION EFFLUX PROTEIN/ ZINC TRANSPORTER"/>
    <property type="match status" value="1"/>
</dbReference>
<organism evidence="13 14">
    <name type="scientific">Kozakia baliensis</name>
    <dbReference type="NCBI Taxonomy" id="153496"/>
    <lineage>
        <taxon>Bacteria</taxon>
        <taxon>Pseudomonadati</taxon>
        <taxon>Pseudomonadota</taxon>
        <taxon>Alphaproteobacteria</taxon>
        <taxon>Acetobacterales</taxon>
        <taxon>Acetobacteraceae</taxon>
        <taxon>Kozakia</taxon>
    </lineage>
</organism>
<feature type="transmembrane region" description="Helical" evidence="10">
    <location>
        <begin position="184"/>
        <end position="206"/>
    </location>
</feature>
<dbReference type="InterPro" id="IPR027470">
    <property type="entry name" value="Cation_efflux_CTD"/>
</dbReference>
<evidence type="ECO:0000259" key="11">
    <source>
        <dbReference type="Pfam" id="PF01545"/>
    </source>
</evidence>
<protein>
    <submittedName>
        <fullName evidence="13">Cobalt transporter</fullName>
    </submittedName>
</protein>
<feature type="region of interest" description="Disordered" evidence="9">
    <location>
        <begin position="1"/>
        <end position="38"/>
    </location>
</feature>
<keyword evidence="5" id="KW-0864">Zinc transport</keyword>
<dbReference type="Gene3D" id="1.20.1510.10">
    <property type="entry name" value="Cation efflux protein transmembrane domain"/>
    <property type="match status" value="1"/>
</dbReference>
<dbReference type="InterPro" id="IPR027469">
    <property type="entry name" value="Cation_efflux_TMD_sf"/>
</dbReference>
<evidence type="ECO:0000256" key="8">
    <source>
        <dbReference type="ARBA" id="ARBA00023136"/>
    </source>
</evidence>
<evidence type="ECO:0000313" key="14">
    <source>
        <dbReference type="Proteomes" id="UP000179145"/>
    </source>
</evidence>
<dbReference type="OrthoDB" id="9809646at2"/>
<evidence type="ECO:0000313" key="13">
    <source>
        <dbReference type="EMBL" id="AOX15960.1"/>
    </source>
</evidence>